<keyword evidence="5" id="KW-0411">Iron-sulfur</keyword>
<sequence length="268" mass="30102">MAKVLLINPSYQASYGGTKASIVNPFFPTLGLATIAATAKQQGHKVEILDLCWRPYDFKFIRSIIQKIKPEIIGIHATTPLMNQLKDISIIIKDISKSIQVVGGGPHPTALPIETIKESMLDVICTGEADYTFSDLCNGGDLSRIQGIYYRDGDEIHNTGTRQVLENIDDLPMPAWELYPPLDYMKISKLIARNPPVTTVEFSRGCVYLCDFCSSKMTMARGYRKKSPERCAEEVKYMHSVGFREFWLADDIFTSDQNWAYEVSEAIA</sequence>
<dbReference type="InterPro" id="IPR058240">
    <property type="entry name" value="rSAM_sf"/>
</dbReference>
<dbReference type="PROSITE" id="PS51332">
    <property type="entry name" value="B12_BINDING"/>
    <property type="match status" value="1"/>
</dbReference>
<dbReference type="GO" id="GO:0046872">
    <property type="term" value="F:metal ion binding"/>
    <property type="evidence" value="ECO:0007669"/>
    <property type="project" value="UniProtKB-KW"/>
</dbReference>
<keyword evidence="4" id="KW-0408">Iron</keyword>
<dbReference type="Gene3D" id="3.40.50.280">
    <property type="entry name" value="Cobalamin-binding domain"/>
    <property type="match status" value="1"/>
</dbReference>
<dbReference type="GO" id="GO:0051536">
    <property type="term" value="F:iron-sulfur cluster binding"/>
    <property type="evidence" value="ECO:0007669"/>
    <property type="project" value="UniProtKB-KW"/>
</dbReference>
<dbReference type="SFLD" id="SFLDS00029">
    <property type="entry name" value="Radical_SAM"/>
    <property type="match status" value="1"/>
</dbReference>
<dbReference type="GO" id="GO:0003824">
    <property type="term" value="F:catalytic activity"/>
    <property type="evidence" value="ECO:0007669"/>
    <property type="project" value="InterPro"/>
</dbReference>
<evidence type="ECO:0000256" key="5">
    <source>
        <dbReference type="ARBA" id="ARBA00023014"/>
    </source>
</evidence>
<comment type="cofactor">
    <cofactor evidence="1">
        <name>[4Fe-4S] cluster</name>
        <dbReference type="ChEBI" id="CHEBI:49883"/>
    </cofactor>
</comment>
<dbReference type="Pfam" id="PF02310">
    <property type="entry name" value="B12-binding"/>
    <property type="match status" value="1"/>
</dbReference>
<gene>
    <name evidence="7" type="ORF">METZ01_LOCUS368479</name>
</gene>
<evidence type="ECO:0000259" key="6">
    <source>
        <dbReference type="PROSITE" id="PS51332"/>
    </source>
</evidence>
<evidence type="ECO:0000256" key="1">
    <source>
        <dbReference type="ARBA" id="ARBA00001966"/>
    </source>
</evidence>
<evidence type="ECO:0000256" key="4">
    <source>
        <dbReference type="ARBA" id="ARBA00023004"/>
    </source>
</evidence>
<evidence type="ECO:0000256" key="2">
    <source>
        <dbReference type="ARBA" id="ARBA00022691"/>
    </source>
</evidence>
<dbReference type="EMBL" id="UINC01132978">
    <property type="protein sequence ID" value="SVD15625.1"/>
    <property type="molecule type" value="Genomic_DNA"/>
</dbReference>
<dbReference type="PANTHER" id="PTHR43409:SF7">
    <property type="entry name" value="BLL1977 PROTEIN"/>
    <property type="match status" value="1"/>
</dbReference>
<reference evidence="7" key="1">
    <citation type="submission" date="2018-05" db="EMBL/GenBank/DDBJ databases">
        <authorList>
            <person name="Lanie J.A."/>
            <person name="Ng W.-L."/>
            <person name="Kazmierczak K.M."/>
            <person name="Andrzejewski T.M."/>
            <person name="Davidsen T.M."/>
            <person name="Wayne K.J."/>
            <person name="Tettelin H."/>
            <person name="Glass J.I."/>
            <person name="Rusch D."/>
            <person name="Podicherti R."/>
            <person name="Tsui H.-C.T."/>
            <person name="Winkler M.E."/>
        </authorList>
    </citation>
    <scope>NUCLEOTIDE SEQUENCE</scope>
</reference>
<dbReference type="SUPFAM" id="SSF102114">
    <property type="entry name" value="Radical SAM enzymes"/>
    <property type="match status" value="1"/>
</dbReference>
<name>A0A382T1I5_9ZZZZ</name>
<dbReference type="InterPro" id="IPR023404">
    <property type="entry name" value="rSAM_horseshoe"/>
</dbReference>
<dbReference type="InterPro" id="IPR051198">
    <property type="entry name" value="BchE-like"/>
</dbReference>
<evidence type="ECO:0000313" key="7">
    <source>
        <dbReference type="EMBL" id="SVD15625.1"/>
    </source>
</evidence>
<evidence type="ECO:0000256" key="3">
    <source>
        <dbReference type="ARBA" id="ARBA00022723"/>
    </source>
</evidence>
<keyword evidence="2" id="KW-0949">S-adenosyl-L-methionine</keyword>
<dbReference type="InterPro" id="IPR007197">
    <property type="entry name" value="rSAM"/>
</dbReference>
<keyword evidence="3" id="KW-0479">Metal-binding</keyword>
<proteinExistence type="predicted"/>
<dbReference type="AlphaFoldDB" id="A0A382T1I5"/>
<dbReference type="PANTHER" id="PTHR43409">
    <property type="entry name" value="ANAEROBIC MAGNESIUM-PROTOPORPHYRIN IX MONOMETHYL ESTER CYCLASE-RELATED"/>
    <property type="match status" value="1"/>
</dbReference>
<organism evidence="7">
    <name type="scientific">marine metagenome</name>
    <dbReference type="NCBI Taxonomy" id="408172"/>
    <lineage>
        <taxon>unclassified sequences</taxon>
        <taxon>metagenomes</taxon>
        <taxon>ecological metagenomes</taxon>
    </lineage>
</organism>
<dbReference type="SFLD" id="SFLDG01082">
    <property type="entry name" value="B12-binding_domain_containing"/>
    <property type="match status" value="1"/>
</dbReference>
<dbReference type="Gene3D" id="3.80.30.20">
    <property type="entry name" value="tm_1862 like domain"/>
    <property type="match status" value="1"/>
</dbReference>
<feature type="non-terminal residue" evidence="7">
    <location>
        <position position="268"/>
    </location>
</feature>
<accession>A0A382T1I5</accession>
<dbReference type="InterPro" id="IPR006158">
    <property type="entry name" value="Cobalamin-bd"/>
</dbReference>
<protein>
    <recommendedName>
        <fullName evidence="6">B12-binding domain-containing protein</fullName>
    </recommendedName>
</protein>
<feature type="domain" description="B12-binding" evidence="6">
    <location>
        <begin position="15"/>
        <end position="147"/>
    </location>
</feature>
<dbReference type="GO" id="GO:0031419">
    <property type="term" value="F:cobalamin binding"/>
    <property type="evidence" value="ECO:0007669"/>
    <property type="project" value="InterPro"/>
</dbReference>